<dbReference type="VEuPathDB" id="FungiDB:MYCFIDRAFT_177158"/>
<gene>
    <name evidence="1" type="ORF">MYCFIDRAFT_177158</name>
</gene>
<accession>M2ZM90</accession>
<dbReference type="EMBL" id="KB446561">
    <property type="protein sequence ID" value="EME80184.1"/>
    <property type="molecule type" value="Genomic_DNA"/>
</dbReference>
<dbReference type="RefSeq" id="XP_007929217.1">
    <property type="nucleotide sequence ID" value="XM_007931026.1"/>
</dbReference>
<dbReference type="KEGG" id="pfj:MYCFIDRAFT_177158"/>
<dbReference type="AlphaFoldDB" id="M2ZM90"/>
<protein>
    <submittedName>
        <fullName evidence="1">Uncharacterized protein</fullName>
    </submittedName>
</protein>
<dbReference type="Proteomes" id="UP000016932">
    <property type="component" value="Unassembled WGS sequence"/>
</dbReference>
<dbReference type="GeneID" id="19333700"/>
<dbReference type="HOGENOM" id="CLU_2050661_0_0_1"/>
<name>M2ZM90_PSEFD</name>
<evidence type="ECO:0000313" key="2">
    <source>
        <dbReference type="Proteomes" id="UP000016932"/>
    </source>
</evidence>
<organism evidence="1 2">
    <name type="scientific">Pseudocercospora fijiensis (strain CIRAD86)</name>
    <name type="common">Black leaf streak disease fungus</name>
    <name type="synonym">Mycosphaerella fijiensis</name>
    <dbReference type="NCBI Taxonomy" id="383855"/>
    <lineage>
        <taxon>Eukaryota</taxon>
        <taxon>Fungi</taxon>
        <taxon>Dikarya</taxon>
        <taxon>Ascomycota</taxon>
        <taxon>Pezizomycotina</taxon>
        <taxon>Dothideomycetes</taxon>
        <taxon>Dothideomycetidae</taxon>
        <taxon>Mycosphaerellales</taxon>
        <taxon>Mycosphaerellaceae</taxon>
        <taxon>Pseudocercospora</taxon>
    </lineage>
</organism>
<evidence type="ECO:0000313" key="1">
    <source>
        <dbReference type="EMBL" id="EME80184.1"/>
    </source>
</evidence>
<proteinExistence type="predicted"/>
<sequence>MDSCELAGAAAAERLSSALSTLREASIRLYISARKKCMPYLGVEARRDEGTSAGSLYSFTAGPAYKEQSHSDFMLGADRGGLIVVFRRADASSYSAPSPLGSYVGSLRPWIPRVELSISR</sequence>
<keyword evidence="2" id="KW-1185">Reference proteome</keyword>
<reference evidence="1 2" key="1">
    <citation type="journal article" date="2012" name="PLoS Pathog.">
        <title>Diverse lifestyles and strategies of plant pathogenesis encoded in the genomes of eighteen Dothideomycetes fungi.</title>
        <authorList>
            <person name="Ohm R.A."/>
            <person name="Feau N."/>
            <person name="Henrissat B."/>
            <person name="Schoch C.L."/>
            <person name="Horwitz B.A."/>
            <person name="Barry K.W."/>
            <person name="Condon B.J."/>
            <person name="Copeland A.C."/>
            <person name="Dhillon B."/>
            <person name="Glaser F."/>
            <person name="Hesse C.N."/>
            <person name="Kosti I."/>
            <person name="LaButti K."/>
            <person name="Lindquist E.A."/>
            <person name="Lucas S."/>
            <person name="Salamov A.A."/>
            <person name="Bradshaw R.E."/>
            <person name="Ciuffetti L."/>
            <person name="Hamelin R.C."/>
            <person name="Kema G.H.J."/>
            <person name="Lawrence C."/>
            <person name="Scott J.A."/>
            <person name="Spatafora J.W."/>
            <person name="Turgeon B.G."/>
            <person name="de Wit P.J.G.M."/>
            <person name="Zhong S."/>
            <person name="Goodwin S.B."/>
            <person name="Grigoriev I.V."/>
        </authorList>
    </citation>
    <scope>NUCLEOTIDE SEQUENCE [LARGE SCALE GENOMIC DNA]</scope>
    <source>
        <strain evidence="1 2">CIRAD86</strain>
    </source>
</reference>